<dbReference type="GO" id="GO:0008061">
    <property type="term" value="F:chitin binding"/>
    <property type="evidence" value="ECO:0007669"/>
    <property type="project" value="InterPro"/>
</dbReference>
<proteinExistence type="predicted"/>
<gene>
    <name evidence="10" type="ORF">EGW08_004723</name>
</gene>
<sequence length="595" mass="65180">MAAMRVAIIALTLTLTLVQGQIDLTRDKGAAGADVVEATLQQLRESCIFPSDYIFLRRVAYVLTKDGTDPSTYRAGFDGGIWQINQTEFALSKTSGDISKYWGPIKSAFGIDWATVQWSDLRRPLYSGIAAMLTLLRVSGGNVPRALERQAAFWQNNFNTGNPRAAFEFLSETQNLDSTCTTNILDMAFIVDSSTSLSPEDFERAKQFAADVTGQFQVDPNNVRVAFVTYSSGYTAYFDFQRYTTTSDVQSAILAVRKTEGGTDTHLALKYASNILFTSQAGSRPSAARVAIIITDGRSDNKIDALKNSQELKDRGITVFVIGVGSLVERQELDNLASTPTCTHVQELQQYSELDSLKTEIKDLSCKALVTLDNGVFTYPCGQRTNFQVNPAAVRSIVIRPTSGSVRVYGSHSTPQPSDAFRDFVTVATPTKAAVIYVTDATRPLYLSIQSNNPGECNTDYQIDVVAFNALNKGSMNVCIKKDLTTICTTLDVLRGMYAVTQPSNLGFPNMCSTNMPGLYPHPYSPYRFVYCDTDGQAYLVDCPTGSYYNDQVKDCVRGVPPTPPPSTQRPRTAPPATVAPPRTFPTVQYNTGTP</sequence>
<dbReference type="Pfam" id="PF00092">
    <property type="entry name" value="VWA"/>
    <property type="match status" value="1"/>
</dbReference>
<dbReference type="Proteomes" id="UP000271974">
    <property type="component" value="Unassembled WGS sequence"/>
</dbReference>
<feature type="domain" description="VWFA" evidence="8">
    <location>
        <begin position="186"/>
        <end position="361"/>
    </location>
</feature>
<dbReference type="InterPro" id="IPR050525">
    <property type="entry name" value="ECM_Assembly_Org"/>
</dbReference>
<feature type="compositionally biased region" description="Low complexity" evidence="6">
    <location>
        <begin position="569"/>
        <end position="588"/>
    </location>
</feature>
<keyword evidence="5" id="KW-0325">Glycoprotein</keyword>
<keyword evidence="3 7" id="KW-0732">Signal</keyword>
<keyword evidence="2" id="KW-0964">Secreted</keyword>
<protein>
    <recommendedName>
        <fullName evidence="12">Chitin-binding type-2 domain-containing protein</fullName>
    </recommendedName>
</protein>
<dbReference type="Gene3D" id="3.40.50.410">
    <property type="entry name" value="von Willebrand factor, type A domain"/>
    <property type="match status" value="1"/>
</dbReference>
<dbReference type="SUPFAM" id="SSF53300">
    <property type="entry name" value="vWA-like"/>
    <property type="match status" value="1"/>
</dbReference>
<dbReference type="InterPro" id="IPR002035">
    <property type="entry name" value="VWF_A"/>
</dbReference>
<dbReference type="GO" id="GO:0005576">
    <property type="term" value="C:extracellular region"/>
    <property type="evidence" value="ECO:0007669"/>
    <property type="project" value="UniProtKB-SubCell"/>
</dbReference>
<dbReference type="InterPro" id="IPR036508">
    <property type="entry name" value="Chitin-bd_dom_sf"/>
</dbReference>
<comment type="caution">
    <text evidence="10">The sequence shown here is derived from an EMBL/GenBank/DDBJ whole genome shotgun (WGS) entry which is preliminary data.</text>
</comment>
<dbReference type="SMART" id="SM00327">
    <property type="entry name" value="VWA"/>
    <property type="match status" value="1"/>
</dbReference>
<dbReference type="PANTHER" id="PTHR24020:SF20">
    <property type="entry name" value="PH DOMAIN-CONTAINING PROTEIN"/>
    <property type="match status" value="1"/>
</dbReference>
<keyword evidence="4" id="KW-0677">Repeat</keyword>
<feature type="region of interest" description="Disordered" evidence="6">
    <location>
        <begin position="557"/>
        <end position="595"/>
    </location>
</feature>
<dbReference type="InterPro" id="IPR036465">
    <property type="entry name" value="vWFA_dom_sf"/>
</dbReference>
<dbReference type="PANTHER" id="PTHR24020">
    <property type="entry name" value="COLLAGEN ALPHA"/>
    <property type="match status" value="1"/>
</dbReference>
<evidence type="ECO:0000256" key="7">
    <source>
        <dbReference type="SAM" id="SignalP"/>
    </source>
</evidence>
<evidence type="ECO:0000313" key="10">
    <source>
        <dbReference type="EMBL" id="RUS87547.1"/>
    </source>
</evidence>
<evidence type="ECO:0000256" key="4">
    <source>
        <dbReference type="ARBA" id="ARBA00022737"/>
    </source>
</evidence>
<dbReference type="AlphaFoldDB" id="A0A433U172"/>
<evidence type="ECO:0000256" key="3">
    <source>
        <dbReference type="ARBA" id="ARBA00022729"/>
    </source>
</evidence>
<feature type="signal peptide" evidence="7">
    <location>
        <begin position="1"/>
        <end position="20"/>
    </location>
</feature>
<evidence type="ECO:0000256" key="5">
    <source>
        <dbReference type="ARBA" id="ARBA00023180"/>
    </source>
</evidence>
<dbReference type="FunFam" id="3.40.50.410:FF:000004">
    <property type="entry name" value="collagen alpha-6(VI) chain"/>
    <property type="match status" value="1"/>
</dbReference>
<dbReference type="PRINTS" id="PR00453">
    <property type="entry name" value="VWFADOMAIN"/>
</dbReference>
<evidence type="ECO:0000259" key="9">
    <source>
        <dbReference type="PROSITE" id="PS50940"/>
    </source>
</evidence>
<evidence type="ECO:0000259" key="8">
    <source>
        <dbReference type="PROSITE" id="PS50234"/>
    </source>
</evidence>
<keyword evidence="11" id="KW-1185">Reference proteome</keyword>
<dbReference type="EMBL" id="RQTK01000108">
    <property type="protein sequence ID" value="RUS87547.1"/>
    <property type="molecule type" value="Genomic_DNA"/>
</dbReference>
<dbReference type="InterPro" id="IPR002557">
    <property type="entry name" value="Chitin-bd_dom"/>
</dbReference>
<dbReference type="Pfam" id="PF01607">
    <property type="entry name" value="CBM_14"/>
    <property type="match status" value="1"/>
</dbReference>
<dbReference type="STRING" id="188477.A0A433U172"/>
<reference evidence="10 11" key="1">
    <citation type="submission" date="2019-01" db="EMBL/GenBank/DDBJ databases">
        <title>A draft genome assembly of the solar-powered sea slug Elysia chlorotica.</title>
        <authorList>
            <person name="Cai H."/>
            <person name="Li Q."/>
            <person name="Fang X."/>
            <person name="Li J."/>
            <person name="Curtis N.E."/>
            <person name="Altenburger A."/>
            <person name="Shibata T."/>
            <person name="Feng M."/>
            <person name="Maeda T."/>
            <person name="Schwartz J.A."/>
            <person name="Shigenobu S."/>
            <person name="Lundholm N."/>
            <person name="Nishiyama T."/>
            <person name="Yang H."/>
            <person name="Hasebe M."/>
            <person name="Li S."/>
            <person name="Pierce S.K."/>
            <person name="Wang J."/>
        </authorList>
    </citation>
    <scope>NUCLEOTIDE SEQUENCE [LARGE SCALE GENOMIC DNA]</scope>
    <source>
        <strain evidence="10">EC2010</strain>
        <tissue evidence="10">Whole organism of an adult</tissue>
    </source>
</reference>
<organism evidence="10 11">
    <name type="scientific">Elysia chlorotica</name>
    <name type="common">Eastern emerald elysia</name>
    <name type="synonym">Sea slug</name>
    <dbReference type="NCBI Taxonomy" id="188477"/>
    <lineage>
        <taxon>Eukaryota</taxon>
        <taxon>Metazoa</taxon>
        <taxon>Spiralia</taxon>
        <taxon>Lophotrochozoa</taxon>
        <taxon>Mollusca</taxon>
        <taxon>Gastropoda</taxon>
        <taxon>Heterobranchia</taxon>
        <taxon>Euthyneura</taxon>
        <taxon>Panpulmonata</taxon>
        <taxon>Sacoglossa</taxon>
        <taxon>Placobranchoidea</taxon>
        <taxon>Plakobranchidae</taxon>
        <taxon>Elysia</taxon>
    </lineage>
</organism>
<dbReference type="SUPFAM" id="SSF57625">
    <property type="entry name" value="Invertebrate chitin-binding proteins"/>
    <property type="match status" value="1"/>
</dbReference>
<comment type="subcellular location">
    <subcellularLocation>
        <location evidence="1">Secreted</location>
    </subcellularLocation>
</comment>
<evidence type="ECO:0008006" key="12">
    <source>
        <dbReference type="Google" id="ProtNLM"/>
    </source>
</evidence>
<name>A0A433U172_ELYCH</name>
<dbReference type="OrthoDB" id="6132182at2759"/>
<dbReference type="PROSITE" id="PS50234">
    <property type="entry name" value="VWFA"/>
    <property type="match status" value="1"/>
</dbReference>
<dbReference type="PROSITE" id="PS50940">
    <property type="entry name" value="CHIT_BIND_II"/>
    <property type="match status" value="1"/>
</dbReference>
<feature type="domain" description="Chitin-binding type-2" evidence="9">
    <location>
        <begin position="509"/>
        <end position="556"/>
    </location>
</feature>
<feature type="chain" id="PRO_5019518074" description="Chitin-binding type-2 domain-containing protein" evidence="7">
    <location>
        <begin position="21"/>
        <end position="595"/>
    </location>
</feature>
<dbReference type="Gene3D" id="2.170.140.10">
    <property type="entry name" value="Chitin binding domain"/>
    <property type="match status" value="1"/>
</dbReference>
<evidence type="ECO:0000256" key="6">
    <source>
        <dbReference type="SAM" id="MobiDB-lite"/>
    </source>
</evidence>
<feature type="non-terminal residue" evidence="10">
    <location>
        <position position="595"/>
    </location>
</feature>
<evidence type="ECO:0000256" key="2">
    <source>
        <dbReference type="ARBA" id="ARBA00022525"/>
    </source>
</evidence>
<dbReference type="CDD" id="cd01450">
    <property type="entry name" value="vWFA_subfamily_ECM"/>
    <property type="match status" value="1"/>
</dbReference>
<accession>A0A433U172</accession>
<evidence type="ECO:0000313" key="11">
    <source>
        <dbReference type="Proteomes" id="UP000271974"/>
    </source>
</evidence>
<evidence type="ECO:0000256" key="1">
    <source>
        <dbReference type="ARBA" id="ARBA00004613"/>
    </source>
</evidence>